<dbReference type="GO" id="GO:0005615">
    <property type="term" value="C:extracellular space"/>
    <property type="evidence" value="ECO:0007669"/>
    <property type="project" value="TreeGrafter"/>
</dbReference>
<gene>
    <name evidence="7" type="ORF">D4A39_06565</name>
</gene>
<evidence type="ECO:0000256" key="2">
    <source>
        <dbReference type="ARBA" id="ARBA00022525"/>
    </source>
</evidence>
<dbReference type="PANTHER" id="PTHR10083:SF381">
    <property type="entry name" value="BPTI_KUNITZ INHIBITOR DOMAIN-CONTAINING PROTEIN"/>
    <property type="match status" value="1"/>
</dbReference>
<dbReference type="AlphaFoldDB" id="A0A418XYP9"/>
<feature type="domain" description="BPTI/Kunitz inhibitor" evidence="6">
    <location>
        <begin position="33"/>
        <end position="82"/>
    </location>
</feature>
<dbReference type="OrthoDB" id="459223at2"/>
<comment type="caution">
    <text evidence="7">The sequence shown here is derived from an EMBL/GenBank/DDBJ whole genome shotgun (WGS) entry which is preliminary data.</text>
</comment>
<evidence type="ECO:0000259" key="6">
    <source>
        <dbReference type="PROSITE" id="PS50279"/>
    </source>
</evidence>
<evidence type="ECO:0000256" key="5">
    <source>
        <dbReference type="ARBA" id="ARBA00023157"/>
    </source>
</evidence>
<evidence type="ECO:0000313" key="8">
    <source>
        <dbReference type="Proteomes" id="UP000283734"/>
    </source>
</evidence>
<comment type="subcellular location">
    <subcellularLocation>
        <location evidence="1">Secreted</location>
    </subcellularLocation>
</comment>
<keyword evidence="5" id="KW-1015">Disulfide bond</keyword>
<dbReference type="Proteomes" id="UP000283734">
    <property type="component" value="Unassembled WGS sequence"/>
</dbReference>
<dbReference type="RefSeq" id="WP_022984819.1">
    <property type="nucleotide sequence ID" value="NZ_CAXGPP010000020.1"/>
</dbReference>
<dbReference type="Gene3D" id="4.10.410.10">
    <property type="entry name" value="Pancreatic trypsin inhibitor Kunitz domain"/>
    <property type="match status" value="1"/>
</dbReference>
<dbReference type="CDD" id="cd00109">
    <property type="entry name" value="Kunitz-type"/>
    <property type="match status" value="1"/>
</dbReference>
<keyword evidence="2" id="KW-0964">Secreted</keyword>
<dbReference type="InterPro" id="IPR036880">
    <property type="entry name" value="Kunitz_BPTI_sf"/>
</dbReference>
<protein>
    <submittedName>
        <fullName evidence="7">Alpha-1-antitrypsin</fullName>
    </submittedName>
</protein>
<dbReference type="InterPro" id="IPR050098">
    <property type="entry name" value="TFPI/VKTCI-like"/>
</dbReference>
<keyword evidence="4" id="KW-0722">Serine protease inhibitor</keyword>
<keyword evidence="3" id="KW-0646">Protease inhibitor</keyword>
<reference evidence="7 8" key="1">
    <citation type="submission" date="2018-09" db="EMBL/GenBank/DDBJ databases">
        <title>Alcanivorax profundi sp. nov., isolated from 1000 m-depth seawater of the Mariana Trench.</title>
        <authorList>
            <person name="Liu J."/>
        </authorList>
    </citation>
    <scope>NUCLEOTIDE SEQUENCE [LARGE SCALE GENOMIC DNA]</scope>
    <source>
        <strain evidence="7 8">MTEO17</strain>
    </source>
</reference>
<dbReference type="SMART" id="SM00131">
    <property type="entry name" value="KU"/>
    <property type="match status" value="1"/>
</dbReference>
<organism evidence="7 8">
    <name type="scientific">Alcanivorax profundi</name>
    <dbReference type="NCBI Taxonomy" id="2338368"/>
    <lineage>
        <taxon>Bacteria</taxon>
        <taxon>Pseudomonadati</taxon>
        <taxon>Pseudomonadota</taxon>
        <taxon>Gammaproteobacteria</taxon>
        <taxon>Oceanospirillales</taxon>
        <taxon>Alcanivoracaceae</taxon>
        <taxon>Alcanivorax</taxon>
    </lineage>
</organism>
<evidence type="ECO:0000256" key="4">
    <source>
        <dbReference type="ARBA" id="ARBA00022900"/>
    </source>
</evidence>
<keyword evidence="8" id="KW-1185">Reference proteome</keyword>
<dbReference type="PANTHER" id="PTHR10083">
    <property type="entry name" value="KUNITZ-TYPE PROTEASE INHIBITOR-RELATED"/>
    <property type="match status" value="1"/>
</dbReference>
<dbReference type="Pfam" id="PF00014">
    <property type="entry name" value="Kunitz_BPTI"/>
    <property type="match status" value="1"/>
</dbReference>
<evidence type="ECO:0000256" key="3">
    <source>
        <dbReference type="ARBA" id="ARBA00022690"/>
    </source>
</evidence>
<dbReference type="InterPro" id="IPR002223">
    <property type="entry name" value="Kunitz_BPTI"/>
</dbReference>
<proteinExistence type="predicted"/>
<accession>A0A418XYP9</accession>
<dbReference type="GO" id="GO:0004867">
    <property type="term" value="F:serine-type endopeptidase inhibitor activity"/>
    <property type="evidence" value="ECO:0007669"/>
    <property type="project" value="UniProtKB-KW"/>
</dbReference>
<evidence type="ECO:0000256" key="1">
    <source>
        <dbReference type="ARBA" id="ARBA00004613"/>
    </source>
</evidence>
<sequence>MRYLMIPLILALAGMTGCESGNKPGSGTLPDSCFQPPESGICRASIPRYYYDANTGACQTFIWGGCQGSVPFDTMDACVNTCNGHDPAKASIKETH</sequence>
<dbReference type="PROSITE" id="PS50279">
    <property type="entry name" value="BPTI_KUNITZ_2"/>
    <property type="match status" value="1"/>
</dbReference>
<dbReference type="SUPFAM" id="SSF57362">
    <property type="entry name" value="BPTI-like"/>
    <property type="match status" value="1"/>
</dbReference>
<name>A0A418XYP9_9GAMM</name>
<dbReference type="EMBL" id="QYYA01000002">
    <property type="protein sequence ID" value="RJG18139.1"/>
    <property type="molecule type" value="Genomic_DNA"/>
</dbReference>
<evidence type="ECO:0000313" key="7">
    <source>
        <dbReference type="EMBL" id="RJG18139.1"/>
    </source>
</evidence>
<dbReference type="PROSITE" id="PS51257">
    <property type="entry name" value="PROKAR_LIPOPROTEIN"/>
    <property type="match status" value="1"/>
</dbReference>